<keyword evidence="3" id="KW-1185">Reference proteome</keyword>
<evidence type="ECO:0000256" key="1">
    <source>
        <dbReference type="SAM" id="MobiDB-lite"/>
    </source>
</evidence>
<feature type="region of interest" description="Disordered" evidence="1">
    <location>
        <begin position="88"/>
        <end position="107"/>
    </location>
</feature>
<comment type="caution">
    <text evidence="2">The sequence shown here is derived from an EMBL/GenBank/DDBJ whole genome shotgun (WGS) entry which is preliminary data.</text>
</comment>
<accession>A0ABS2NIX3</accession>
<evidence type="ECO:0000313" key="2">
    <source>
        <dbReference type="EMBL" id="MBM7587822.1"/>
    </source>
</evidence>
<name>A0ABS2NIX3_9BACI</name>
<evidence type="ECO:0000313" key="3">
    <source>
        <dbReference type="Proteomes" id="UP001646157"/>
    </source>
</evidence>
<sequence length="107" mass="12465">MSFKELEDHKCRVTEHYYPNKAMGQIRLIVFLWNRCLLKSFNLSSNKSASTSPDGLGLRNIDRVFHKVRKYKKFGVFTDEKVCHCPAPRLSSHKPSPPRKGKITLFR</sequence>
<dbReference type="Proteomes" id="UP001646157">
    <property type="component" value="Unassembled WGS sequence"/>
</dbReference>
<feature type="compositionally biased region" description="Basic residues" evidence="1">
    <location>
        <begin position="96"/>
        <end position="107"/>
    </location>
</feature>
<proteinExistence type="predicted"/>
<reference evidence="2 3" key="1">
    <citation type="submission" date="2021-01" db="EMBL/GenBank/DDBJ databases">
        <title>Genomic Encyclopedia of Type Strains, Phase IV (KMG-IV): sequencing the most valuable type-strain genomes for metagenomic binning, comparative biology and taxonomic classification.</title>
        <authorList>
            <person name="Goeker M."/>
        </authorList>
    </citation>
    <scope>NUCLEOTIDE SEQUENCE [LARGE SCALE GENOMIC DNA]</scope>
    <source>
        <strain evidence="2 3">DSM 24834</strain>
    </source>
</reference>
<gene>
    <name evidence="2" type="ORF">JOC86_004397</name>
</gene>
<protein>
    <submittedName>
        <fullName evidence="2">Uncharacterized protein</fullName>
    </submittedName>
</protein>
<organism evidence="2 3">
    <name type="scientific">Rossellomorea pakistanensis</name>
    <dbReference type="NCBI Taxonomy" id="992288"/>
    <lineage>
        <taxon>Bacteria</taxon>
        <taxon>Bacillati</taxon>
        <taxon>Bacillota</taxon>
        <taxon>Bacilli</taxon>
        <taxon>Bacillales</taxon>
        <taxon>Bacillaceae</taxon>
        <taxon>Rossellomorea</taxon>
    </lineage>
</organism>
<dbReference type="EMBL" id="JAFBDZ010000006">
    <property type="protein sequence ID" value="MBM7587822.1"/>
    <property type="molecule type" value="Genomic_DNA"/>
</dbReference>